<reference evidence="1 2" key="1">
    <citation type="submission" date="2024-06" db="EMBL/GenBank/DDBJ databases">
        <title>Construction of an artificial bacterial consortium using nitrogen cycle bacteria from Cuatro Cienegas Basin and a mangrove forest.</title>
        <authorList>
            <person name="Aguilera-Najera D."/>
            <person name="Marquez-Cianci L."/>
            <person name="Martinez-Perez E."/>
            <person name="Rosas-Barrera M."/>
            <person name="Rodriguez-Cruz U.E."/>
            <person name="Tapia-Lopez R."/>
            <person name="Eguiarte L.E."/>
            <person name="Souza-Saldivar V."/>
        </authorList>
    </citation>
    <scope>NUCLEOTIDE SEQUENCE [LARGE SCALE GENOMIC DNA]</scope>
    <source>
        <strain evidence="1 2">S14-15</strain>
    </source>
</reference>
<dbReference type="Pfam" id="PF07799">
    <property type="entry name" value="DUF1643"/>
    <property type="match status" value="1"/>
</dbReference>
<organism evidence="1 2">
    <name type="scientific">Bacillus altitudinis</name>
    <dbReference type="NCBI Taxonomy" id="293387"/>
    <lineage>
        <taxon>Bacteria</taxon>
        <taxon>Bacillati</taxon>
        <taxon>Bacillota</taxon>
        <taxon>Bacilli</taxon>
        <taxon>Bacillales</taxon>
        <taxon>Bacillaceae</taxon>
        <taxon>Bacillus</taxon>
    </lineage>
</organism>
<sequence length="196" mass="22521">MYAQVNYDKNTYKQTIISDNTQIQNNLWTRYLLRVTTQNANDIKYTFLLMNPSAAVHDKSDRTVNKVIKGAFNDGAGIVDVVNIFPFYETDSKKLGKVLDKISGTKLDTIQKENLEKIKLSIESSIESGGKVICGWGNRPTKLNKSNMIIYNSNLDCIKNILSKYSEELYCYKTNITKMPSHPLYNYNKFRQYTLT</sequence>
<gene>
    <name evidence="1" type="ORF">ABQG71_17960</name>
</gene>
<keyword evidence="2" id="KW-1185">Reference proteome</keyword>
<proteinExistence type="predicted"/>
<dbReference type="RefSeq" id="WP_171465519.1">
    <property type="nucleotide sequence ID" value="NZ_JBEOME010000012.1"/>
</dbReference>
<dbReference type="EMBL" id="JBEOME010000012">
    <property type="protein sequence ID" value="MER3123050.1"/>
    <property type="molecule type" value="Genomic_DNA"/>
</dbReference>
<evidence type="ECO:0000313" key="2">
    <source>
        <dbReference type="Proteomes" id="UP001467674"/>
    </source>
</evidence>
<evidence type="ECO:0000313" key="1">
    <source>
        <dbReference type="EMBL" id="MER3123050.1"/>
    </source>
</evidence>
<protein>
    <submittedName>
        <fullName evidence="1">DUF1643 domain-containing protein</fullName>
    </submittedName>
</protein>
<dbReference type="InterPro" id="IPR012441">
    <property type="entry name" value="DUF1643"/>
</dbReference>
<accession>A0ABV1S921</accession>
<dbReference type="Proteomes" id="UP001467674">
    <property type="component" value="Unassembled WGS sequence"/>
</dbReference>
<comment type="caution">
    <text evidence="1">The sequence shown here is derived from an EMBL/GenBank/DDBJ whole genome shotgun (WGS) entry which is preliminary data.</text>
</comment>
<name>A0ABV1S921_BACAB</name>